<dbReference type="RefSeq" id="WP_092086412.1">
    <property type="nucleotide sequence ID" value="NZ_FNEL01000052.1"/>
</dbReference>
<keyword evidence="2" id="KW-1185">Reference proteome</keyword>
<dbReference type="AlphaFoldDB" id="A0A1G8NNY2"/>
<reference evidence="1 2" key="1">
    <citation type="submission" date="2017-09" db="EMBL/GenBank/DDBJ databases">
        <title>Bacterial strain isolated from the female urinary microbiota.</title>
        <authorList>
            <person name="Thomas-White K."/>
            <person name="Kumar N."/>
            <person name="Forster S."/>
            <person name="Putonti C."/>
            <person name="Lawley T."/>
            <person name="Wolfe A.J."/>
        </authorList>
    </citation>
    <scope>NUCLEOTIDE SEQUENCE [LARGE SCALE GENOMIC DNA]</scope>
    <source>
        <strain evidence="1 2">UMB0852</strain>
    </source>
</reference>
<comment type="caution">
    <text evidence="1">The sequence shown here is derived from an EMBL/GenBank/DDBJ whole genome shotgun (WGS) entry which is preliminary data.</text>
</comment>
<dbReference type="Proteomes" id="UP000235682">
    <property type="component" value="Unassembled WGS sequence"/>
</dbReference>
<accession>A0A1G8NNY2</accession>
<proteinExistence type="predicted"/>
<organism evidence="1 2">
    <name type="scientific">Dolosicoccus paucivorans</name>
    <dbReference type="NCBI Taxonomy" id="84521"/>
    <lineage>
        <taxon>Bacteria</taxon>
        <taxon>Bacillati</taxon>
        <taxon>Bacillota</taxon>
        <taxon>Bacilli</taxon>
        <taxon>Lactobacillales</taxon>
        <taxon>Aerococcaceae</taxon>
        <taxon>Dolosicoccus</taxon>
    </lineage>
</organism>
<dbReference type="OrthoDB" id="2139628at2"/>
<protein>
    <submittedName>
        <fullName evidence="1">Uncharacterized protein</fullName>
    </submittedName>
</protein>
<evidence type="ECO:0000313" key="1">
    <source>
        <dbReference type="EMBL" id="PMC58006.1"/>
    </source>
</evidence>
<evidence type="ECO:0000313" key="2">
    <source>
        <dbReference type="Proteomes" id="UP000235682"/>
    </source>
</evidence>
<gene>
    <name evidence="1" type="ORF">CJ205_06650</name>
</gene>
<dbReference type="STRING" id="84521.SAMN04487994_10526"/>
<name>A0A1G8NNY2_9LACT</name>
<sequence>MSKRKARRQKRGQGDDLVQVDIFYLPKQVAEMYRVLREAVAEEMTHLLKEHYPTVKRISDNPQEGEALVGYDDQDQEQFRYYLNPTNISNAQRAREKETLNIYIESLIND</sequence>
<dbReference type="EMBL" id="PNHE01000030">
    <property type="protein sequence ID" value="PMC58006.1"/>
    <property type="molecule type" value="Genomic_DNA"/>
</dbReference>